<feature type="region of interest" description="Disordered" evidence="1">
    <location>
        <begin position="217"/>
        <end position="245"/>
    </location>
</feature>
<comment type="caution">
    <text evidence="3">The sequence shown here is derived from an EMBL/GenBank/DDBJ whole genome shotgun (WGS) entry which is preliminary data.</text>
</comment>
<reference evidence="3 4" key="1">
    <citation type="journal article" date="2016" name="Nat. Commun.">
        <title>Thousands of microbial genomes shed light on interconnected biogeochemical processes in an aquifer system.</title>
        <authorList>
            <person name="Anantharaman K."/>
            <person name="Brown C.T."/>
            <person name="Hug L.A."/>
            <person name="Sharon I."/>
            <person name="Castelle C.J."/>
            <person name="Probst A.J."/>
            <person name="Thomas B.C."/>
            <person name="Singh A."/>
            <person name="Wilkins M.J."/>
            <person name="Karaoz U."/>
            <person name="Brodie E.L."/>
            <person name="Williams K.H."/>
            <person name="Hubbard S.S."/>
            <person name="Banfield J.F."/>
        </authorList>
    </citation>
    <scope>NUCLEOTIDE SEQUENCE [LARGE SCALE GENOMIC DNA]</scope>
</reference>
<organism evidence="3 4">
    <name type="scientific">Candidatus Kerfeldbacteria bacterium RIFCSPHIGHO2_12_FULL_48_17</name>
    <dbReference type="NCBI Taxonomy" id="1798542"/>
    <lineage>
        <taxon>Bacteria</taxon>
        <taxon>Candidatus Kerfeldiibacteriota</taxon>
    </lineage>
</organism>
<keyword evidence="2" id="KW-0812">Transmembrane</keyword>
<keyword evidence="2" id="KW-1133">Transmembrane helix</keyword>
<evidence type="ECO:0000313" key="4">
    <source>
        <dbReference type="Proteomes" id="UP000176952"/>
    </source>
</evidence>
<evidence type="ECO:0000313" key="3">
    <source>
        <dbReference type="EMBL" id="OGY84429.1"/>
    </source>
</evidence>
<accession>A0A1G2B738</accession>
<keyword evidence="2" id="KW-0472">Membrane</keyword>
<dbReference type="EMBL" id="MHKD01000014">
    <property type="protein sequence ID" value="OGY84429.1"/>
    <property type="molecule type" value="Genomic_DNA"/>
</dbReference>
<dbReference type="PANTHER" id="PTHR40278">
    <property type="entry name" value="DNA UTILIZATION PROTEIN HOFN"/>
    <property type="match status" value="1"/>
</dbReference>
<gene>
    <name evidence="3" type="ORF">A3F54_00630</name>
</gene>
<dbReference type="Pfam" id="PF05137">
    <property type="entry name" value="PilN"/>
    <property type="match status" value="1"/>
</dbReference>
<dbReference type="AlphaFoldDB" id="A0A1G2B738"/>
<feature type="region of interest" description="Disordered" evidence="1">
    <location>
        <begin position="155"/>
        <end position="176"/>
    </location>
</feature>
<dbReference type="InterPro" id="IPR007813">
    <property type="entry name" value="PilN"/>
</dbReference>
<dbReference type="PANTHER" id="PTHR40278:SF1">
    <property type="entry name" value="DNA UTILIZATION PROTEIN HOFN"/>
    <property type="match status" value="1"/>
</dbReference>
<feature type="compositionally biased region" description="Basic residues" evidence="1">
    <location>
        <begin position="100"/>
        <end position="110"/>
    </location>
</feature>
<name>A0A1G2B738_9BACT</name>
<feature type="region of interest" description="Disordered" evidence="1">
    <location>
        <begin position="59"/>
        <end position="131"/>
    </location>
</feature>
<dbReference type="Proteomes" id="UP000176952">
    <property type="component" value="Unassembled WGS sequence"/>
</dbReference>
<evidence type="ECO:0000256" key="1">
    <source>
        <dbReference type="SAM" id="MobiDB-lite"/>
    </source>
</evidence>
<feature type="transmembrane region" description="Helical" evidence="2">
    <location>
        <begin position="269"/>
        <end position="291"/>
    </location>
</feature>
<protein>
    <submittedName>
        <fullName evidence="3">Uncharacterized protein</fullName>
    </submittedName>
</protein>
<feature type="compositionally biased region" description="Basic and acidic residues" evidence="1">
    <location>
        <begin position="8"/>
        <end position="26"/>
    </location>
</feature>
<dbReference type="STRING" id="1798542.A3F54_00630"/>
<proteinExistence type="predicted"/>
<feature type="region of interest" description="Disordered" evidence="1">
    <location>
        <begin position="1"/>
        <end position="43"/>
    </location>
</feature>
<sequence>MSDINLLQDHENQEDKEERRKPKTEGPEVVYTNPGKEAPVVPKSKKQNWVHFLDTIRNKRKAKADTTQKLQTFPPRSKPKPMKSARISSKPAKKDTIIPKKSHSWFHRNTMKPGQPLVQDMKPPVKPPVSKKPVVTITAKIVQPKPLQPVKKAAPALATPTPPTTITPNQVSSFPKFTRNRQKPQAFDPLAQVAQTAQPPQHLFRDEALVSEMDKMSSLDSTQPPKRNFFGPSKEHMPSKPNRRLSNIDVNLMPRDVLNVVSERNESIMLGWVAMSSIIFVLLVFGALTLYGYRLQSNTTDVNGKIETVNQEIASFTSLQSTAQELKNQIDTVDTLLNKHVHWTQVLERFQGKVVPNVVYKNMNGDTQGGFKITAIAESFEDVAEQVNALQASDFVKDVTTTGGNKVTESSLAQDGNVVVTDRGVEFTLSVQIKPETFYLNGDL</sequence>
<evidence type="ECO:0000256" key="2">
    <source>
        <dbReference type="SAM" id="Phobius"/>
    </source>
</evidence>
<dbReference type="InterPro" id="IPR052534">
    <property type="entry name" value="Extracell_DNA_Util/SecSys_Comp"/>
</dbReference>